<dbReference type="SUPFAM" id="SSF51735">
    <property type="entry name" value="NAD(P)-binding Rossmann-fold domains"/>
    <property type="match status" value="1"/>
</dbReference>
<proteinExistence type="inferred from homology"/>
<dbReference type="PROSITE" id="PS00061">
    <property type="entry name" value="ADH_SHORT"/>
    <property type="match status" value="1"/>
</dbReference>
<dbReference type="Gene3D" id="3.90.25.10">
    <property type="entry name" value="UDP-galactose 4-epimerase, domain 1"/>
    <property type="match status" value="1"/>
</dbReference>
<evidence type="ECO:0000256" key="1">
    <source>
        <dbReference type="ARBA" id="ARBA00001539"/>
    </source>
</evidence>
<dbReference type="EMBL" id="JRPR02000005">
    <property type="protein sequence ID" value="TLD96184.1"/>
    <property type="molecule type" value="Genomic_DNA"/>
</dbReference>
<evidence type="ECO:0000256" key="4">
    <source>
        <dbReference type="ARBA" id="ARBA00011990"/>
    </source>
</evidence>
<evidence type="ECO:0000259" key="8">
    <source>
        <dbReference type="Pfam" id="PF16363"/>
    </source>
</evidence>
<dbReference type="RefSeq" id="WP_034355950.1">
    <property type="nucleotide sequence ID" value="NZ_JRPR02000005.1"/>
</dbReference>
<dbReference type="AlphaFoldDB" id="A0A4U8T9A1"/>
<evidence type="ECO:0000313" key="9">
    <source>
        <dbReference type="EMBL" id="TLD96184.1"/>
    </source>
</evidence>
<dbReference type="FunFam" id="3.40.50.720:FF:000304">
    <property type="entry name" value="UDP-glucose 4,6-dehydratase"/>
    <property type="match status" value="1"/>
</dbReference>
<dbReference type="GO" id="GO:0009225">
    <property type="term" value="P:nucleotide-sugar metabolic process"/>
    <property type="evidence" value="ECO:0007669"/>
    <property type="project" value="InterPro"/>
</dbReference>
<name>A0A4U8T9A1_9HELI</name>
<dbReference type="STRING" id="1677920.LS71_07425"/>
<comment type="cofactor">
    <cofactor evidence="2 7">
        <name>NAD(+)</name>
        <dbReference type="ChEBI" id="CHEBI:57540"/>
    </cofactor>
</comment>
<dbReference type="PANTHER" id="PTHR43000">
    <property type="entry name" value="DTDP-D-GLUCOSE 4,6-DEHYDRATASE-RELATED"/>
    <property type="match status" value="1"/>
</dbReference>
<dbReference type="InterPro" id="IPR020904">
    <property type="entry name" value="Sc_DH/Rdtase_CS"/>
</dbReference>
<dbReference type="InterPro" id="IPR005888">
    <property type="entry name" value="dTDP_Gluc_deHydtase"/>
</dbReference>
<protein>
    <recommendedName>
        <fullName evidence="4 7">dTDP-glucose 4,6-dehydratase</fullName>
        <ecNumber evidence="4 7">4.2.1.46</ecNumber>
    </recommendedName>
</protein>
<evidence type="ECO:0000256" key="6">
    <source>
        <dbReference type="ARBA" id="ARBA00023239"/>
    </source>
</evidence>
<reference evidence="9 10" key="1">
    <citation type="journal article" date="2014" name="Genome Announc.">
        <title>Draft genome sequences of eight enterohepatic helicobacter species isolated from both laboratory and wild rodents.</title>
        <authorList>
            <person name="Sheh A."/>
            <person name="Shen Z."/>
            <person name="Fox J.G."/>
        </authorList>
    </citation>
    <scope>NUCLEOTIDE SEQUENCE [LARGE SCALE GENOMIC DNA]</scope>
    <source>
        <strain evidence="9 10">MIT 09-6949</strain>
    </source>
</reference>
<sequence length="327" mass="36741">MKHILITGGAGFIGSNFINYFAKKYPNYHLFNLDVLNYASNLAYVENLPNHTFIHGDICNRALVEEIFTTHNIDSIIHFAAQSHVDNSIQTPQDFITTNIQGTFVLLDVAYRAWGANNGVFLHISTDEVFGTLGKNGSFSESSPYAPNSPYSASKAASDMLVRSYHHTYGLNTFITNCSNNYGPNQHDEKLIPTIIRNALKGEPIPIYGDGSNVRDWLFVLEHCYGLDKVFHSTYFGESFNIGGHNECSNLKLAHRICAMLDRLKPLKNGSYSQQITFVKDRLGHDKRYAINANKIAAKLAWKPTMPFSEGLAITINWYLKKYATIL</sequence>
<dbReference type="InterPro" id="IPR036291">
    <property type="entry name" value="NAD(P)-bd_dom_sf"/>
</dbReference>
<comment type="catalytic activity">
    <reaction evidence="1 7">
        <text>dTDP-alpha-D-glucose = dTDP-4-dehydro-6-deoxy-alpha-D-glucose + H2O</text>
        <dbReference type="Rhea" id="RHEA:17221"/>
        <dbReference type="ChEBI" id="CHEBI:15377"/>
        <dbReference type="ChEBI" id="CHEBI:57477"/>
        <dbReference type="ChEBI" id="CHEBI:57649"/>
        <dbReference type="EC" id="4.2.1.46"/>
    </reaction>
</comment>
<dbReference type="Pfam" id="PF16363">
    <property type="entry name" value="GDP_Man_Dehyd"/>
    <property type="match status" value="1"/>
</dbReference>
<gene>
    <name evidence="9" type="primary">rfbB</name>
    <name evidence="9" type="ORF">LS71_006830</name>
</gene>
<evidence type="ECO:0000256" key="5">
    <source>
        <dbReference type="ARBA" id="ARBA00023027"/>
    </source>
</evidence>
<keyword evidence="5" id="KW-0520">NAD</keyword>
<dbReference type="GO" id="GO:0008460">
    <property type="term" value="F:dTDP-glucose 4,6-dehydratase activity"/>
    <property type="evidence" value="ECO:0007669"/>
    <property type="project" value="UniProtKB-EC"/>
</dbReference>
<dbReference type="Proteomes" id="UP000029733">
    <property type="component" value="Unassembled WGS sequence"/>
</dbReference>
<feature type="domain" description="NAD(P)-binding" evidence="8">
    <location>
        <begin position="5"/>
        <end position="313"/>
    </location>
</feature>
<dbReference type="EC" id="4.2.1.46" evidence="4 7"/>
<evidence type="ECO:0000256" key="7">
    <source>
        <dbReference type="RuleBase" id="RU004473"/>
    </source>
</evidence>
<dbReference type="InterPro" id="IPR016040">
    <property type="entry name" value="NAD(P)-bd_dom"/>
</dbReference>
<organism evidence="9 10">
    <name type="scientific">Helicobacter jaachi</name>
    <dbReference type="NCBI Taxonomy" id="1677920"/>
    <lineage>
        <taxon>Bacteria</taxon>
        <taxon>Pseudomonadati</taxon>
        <taxon>Campylobacterota</taxon>
        <taxon>Epsilonproteobacteria</taxon>
        <taxon>Campylobacterales</taxon>
        <taxon>Helicobacteraceae</taxon>
        <taxon>Helicobacter</taxon>
    </lineage>
</organism>
<evidence type="ECO:0000256" key="2">
    <source>
        <dbReference type="ARBA" id="ARBA00001911"/>
    </source>
</evidence>
<dbReference type="NCBIfam" id="TIGR01181">
    <property type="entry name" value="dTDP_gluc_dehyt"/>
    <property type="match status" value="1"/>
</dbReference>
<accession>A0A4U8T9A1</accession>
<comment type="caution">
    <text evidence="9">The sequence shown here is derived from an EMBL/GenBank/DDBJ whole genome shotgun (WGS) entry which is preliminary data.</text>
</comment>
<dbReference type="CDD" id="cd05246">
    <property type="entry name" value="dTDP_GD_SDR_e"/>
    <property type="match status" value="1"/>
</dbReference>
<comment type="similarity">
    <text evidence="3 7">Belongs to the NAD(P)-dependent epimerase/dehydratase family. dTDP-glucose dehydratase subfamily.</text>
</comment>
<keyword evidence="6 7" id="KW-0456">Lyase</keyword>
<dbReference type="Gene3D" id="3.40.50.720">
    <property type="entry name" value="NAD(P)-binding Rossmann-like Domain"/>
    <property type="match status" value="1"/>
</dbReference>
<dbReference type="OrthoDB" id="9803010at2"/>
<evidence type="ECO:0000313" key="10">
    <source>
        <dbReference type="Proteomes" id="UP000029733"/>
    </source>
</evidence>
<keyword evidence="10" id="KW-1185">Reference proteome</keyword>
<evidence type="ECO:0000256" key="3">
    <source>
        <dbReference type="ARBA" id="ARBA00008178"/>
    </source>
</evidence>